<dbReference type="InterPro" id="IPR023227">
    <property type="entry name" value="SAM_OH_AdoTrfase_C_sf"/>
</dbReference>
<comment type="similarity">
    <text evidence="2">Belongs to the SAM hydrolase / SAM-dependent halogenase family.</text>
</comment>
<evidence type="ECO:0000313" key="6">
    <source>
        <dbReference type="Proteomes" id="UP000028713"/>
    </source>
</evidence>
<protein>
    <recommendedName>
        <fullName evidence="7">S-adenosyl-l-methionine hydroxide adenosyltransferase</fullName>
    </recommendedName>
</protein>
<dbReference type="eggNOG" id="COG1912">
    <property type="taxonomic scope" value="Bacteria"/>
</dbReference>
<evidence type="ECO:0000256" key="2">
    <source>
        <dbReference type="ARBA" id="ARBA00024035"/>
    </source>
</evidence>
<evidence type="ECO:0000313" key="5">
    <source>
        <dbReference type="EMBL" id="KFF00930.1"/>
    </source>
</evidence>
<dbReference type="Pfam" id="PF01887">
    <property type="entry name" value="SAM_HAT_N"/>
    <property type="match status" value="1"/>
</dbReference>
<sequence>MSIITLTSDFGRLDYRVSAMKGKILSLNPEVNSVDITHDIQAYNLIQTSYIVRNAYRYFPKGTIHIISVDSFYHKSRKNILYKADGHYFLAADNGLLSLIFFDIKPEAIYEITLNNRFDDIVNFTSTDVFVPVAVHLANGGLPEVIGRKIETAKQLLFPKPVYNESEKMIIGEVMYIDNFGNIISNINKDSFESLAKGFENFTIKFRNLSLSKIYSSHTEVVVDWERETEYHGQSAAIFNDSDQLELTIYKGSKKNGAKTLFGLNVGENIYIEFF</sequence>
<dbReference type="RefSeq" id="WP_034675805.1">
    <property type="nucleotide sequence ID" value="NZ_FPAP01000001.1"/>
</dbReference>
<evidence type="ECO:0000259" key="3">
    <source>
        <dbReference type="Pfam" id="PF01887"/>
    </source>
</evidence>
<dbReference type="Gene3D" id="3.40.50.10790">
    <property type="entry name" value="S-adenosyl-l-methionine hydroxide adenosyltransferase, N-terminal"/>
    <property type="match status" value="1"/>
</dbReference>
<dbReference type="InterPro" id="IPR046469">
    <property type="entry name" value="SAM_HAT_N"/>
</dbReference>
<evidence type="ECO:0008006" key="7">
    <source>
        <dbReference type="Google" id="ProtNLM"/>
    </source>
</evidence>
<keyword evidence="1" id="KW-0949">S-adenosyl-L-methionine</keyword>
<feature type="domain" description="S-adenosyl-l-methionine hydroxide adenosyltransferase N-terminal" evidence="3">
    <location>
        <begin position="4"/>
        <end position="147"/>
    </location>
</feature>
<dbReference type="SUPFAM" id="SSF101852">
    <property type="entry name" value="Bacterial fluorinating enzyme, C-terminal domain"/>
    <property type="match status" value="1"/>
</dbReference>
<dbReference type="Pfam" id="PF20257">
    <property type="entry name" value="SAM_HAT_C"/>
    <property type="match status" value="1"/>
</dbReference>
<dbReference type="AlphaFoldDB" id="A0A085Z916"/>
<accession>A0A085Z916</accession>
<dbReference type="InterPro" id="IPR023228">
    <property type="entry name" value="SAM_OH_AdoTrfase_N_sf"/>
</dbReference>
<dbReference type="InterPro" id="IPR046470">
    <property type="entry name" value="SAM_HAT_C"/>
</dbReference>
<gene>
    <name evidence="5" type="ORF">IX39_10015</name>
</gene>
<evidence type="ECO:0000259" key="4">
    <source>
        <dbReference type="Pfam" id="PF20257"/>
    </source>
</evidence>
<organism evidence="5 6">
    <name type="scientific">Chryseobacterium formosense</name>
    <dbReference type="NCBI Taxonomy" id="236814"/>
    <lineage>
        <taxon>Bacteria</taxon>
        <taxon>Pseudomonadati</taxon>
        <taxon>Bacteroidota</taxon>
        <taxon>Flavobacteriia</taxon>
        <taxon>Flavobacteriales</taxon>
        <taxon>Weeksellaceae</taxon>
        <taxon>Chryseobacterium group</taxon>
        <taxon>Chryseobacterium</taxon>
    </lineage>
</organism>
<dbReference type="InterPro" id="IPR002747">
    <property type="entry name" value="SAM_OH_AdoTrfase"/>
</dbReference>
<reference evidence="5 6" key="1">
    <citation type="submission" date="2014-07" db="EMBL/GenBank/DDBJ databases">
        <title>Genome of Chryseobacterium formosense LMG 24722.</title>
        <authorList>
            <person name="Pipes S.E."/>
            <person name="Stropko S.J."/>
            <person name="Newman J.D."/>
        </authorList>
    </citation>
    <scope>NUCLEOTIDE SEQUENCE [LARGE SCALE GENOMIC DNA]</scope>
    <source>
        <strain evidence="5 6">LMG 24722</strain>
    </source>
</reference>
<dbReference type="OrthoDB" id="9792195at2"/>
<name>A0A085Z916_9FLAO</name>
<dbReference type="EMBL" id="JPRP01000001">
    <property type="protein sequence ID" value="KFF00930.1"/>
    <property type="molecule type" value="Genomic_DNA"/>
</dbReference>
<dbReference type="Gene3D" id="2.40.30.90">
    <property type="entry name" value="Bacterial fluorinating enzyme like"/>
    <property type="match status" value="1"/>
</dbReference>
<proteinExistence type="inferred from homology"/>
<dbReference type="STRING" id="236814.IX39_10015"/>
<dbReference type="Proteomes" id="UP000028713">
    <property type="component" value="Unassembled WGS sequence"/>
</dbReference>
<keyword evidence="6" id="KW-1185">Reference proteome</keyword>
<dbReference type="PANTHER" id="PTHR35092">
    <property type="entry name" value="CHLORINASE MJ1651"/>
    <property type="match status" value="1"/>
</dbReference>
<dbReference type="PIRSF" id="PIRSF006779">
    <property type="entry name" value="UCP006779"/>
    <property type="match status" value="1"/>
</dbReference>
<dbReference type="PANTHER" id="PTHR35092:SF1">
    <property type="entry name" value="CHLORINASE MJ1651"/>
    <property type="match status" value="1"/>
</dbReference>
<evidence type="ECO:0000256" key="1">
    <source>
        <dbReference type="ARBA" id="ARBA00022691"/>
    </source>
</evidence>
<comment type="caution">
    <text evidence="5">The sequence shown here is derived from an EMBL/GenBank/DDBJ whole genome shotgun (WGS) entry which is preliminary data.</text>
</comment>
<dbReference type="SUPFAM" id="SSF102522">
    <property type="entry name" value="Bacterial fluorinating enzyme, N-terminal domain"/>
    <property type="match status" value="1"/>
</dbReference>
<feature type="domain" description="S-adenosyl-l-methionine hydroxide adenosyltransferase C-terminal" evidence="4">
    <location>
        <begin position="172"/>
        <end position="270"/>
    </location>
</feature>